<feature type="region of interest" description="Disordered" evidence="1">
    <location>
        <begin position="72"/>
        <end position="96"/>
    </location>
</feature>
<protein>
    <submittedName>
        <fullName evidence="2">Uncharacterized protein</fullName>
    </submittedName>
</protein>
<proteinExistence type="predicted"/>
<dbReference type="OrthoDB" id="2834946at2"/>
<organism evidence="2 3">
    <name type="scientific">Bacillus taeanensis</name>
    <dbReference type="NCBI Taxonomy" id="273032"/>
    <lineage>
        <taxon>Bacteria</taxon>
        <taxon>Bacillati</taxon>
        <taxon>Bacillota</taxon>
        <taxon>Bacilli</taxon>
        <taxon>Bacillales</taxon>
        <taxon>Bacillaceae</taxon>
        <taxon>Bacillus</taxon>
    </lineage>
</organism>
<evidence type="ECO:0000313" key="3">
    <source>
        <dbReference type="Proteomes" id="UP000253314"/>
    </source>
</evidence>
<dbReference type="AlphaFoldDB" id="A0A366XSZ5"/>
<sequence>MLVSELLERLDHGENMKEICSHLNLSPTTIQRKLKKLGYTFNNSSRRWEWSKTDKEPSNPNLLELINKPVASHVKSNSPNNSSKVNTSNSEVTEGEESMNSISSVIHLPFTQDEIQSLKTIIREWKQGSQSKEQIHDHAALYERIKTLKQEEKTRKTIVINQSIGQAFDEFTTREKVNKSDVLHLALEDFIKKYSS</sequence>
<dbReference type="Proteomes" id="UP000253314">
    <property type="component" value="Unassembled WGS sequence"/>
</dbReference>
<gene>
    <name evidence="2" type="ORF">DS031_23060</name>
</gene>
<dbReference type="EMBL" id="QOCW01000045">
    <property type="protein sequence ID" value="RBW67283.1"/>
    <property type="molecule type" value="Genomic_DNA"/>
</dbReference>
<comment type="caution">
    <text evidence="2">The sequence shown here is derived from an EMBL/GenBank/DDBJ whole genome shotgun (WGS) entry which is preliminary data.</text>
</comment>
<evidence type="ECO:0000313" key="2">
    <source>
        <dbReference type="EMBL" id="RBW67283.1"/>
    </source>
</evidence>
<feature type="compositionally biased region" description="Low complexity" evidence="1">
    <location>
        <begin position="72"/>
        <end position="90"/>
    </location>
</feature>
<evidence type="ECO:0000256" key="1">
    <source>
        <dbReference type="SAM" id="MobiDB-lite"/>
    </source>
</evidence>
<reference evidence="2 3" key="1">
    <citation type="submission" date="2018-07" db="EMBL/GenBank/DDBJ databases">
        <title>Lottiidibacillus patelloidae gen. nov., sp. nov., isolated from the intestinal tract of a marine limpet and the reclassification of B. taeanensis BH030017T, B. algicola KMM 3737T and B. hwajinpoensis SW-72T as genus Lottiidibacillus.</title>
        <authorList>
            <person name="Liu R."/>
            <person name="Huang Z."/>
        </authorList>
    </citation>
    <scope>NUCLEOTIDE SEQUENCE [LARGE SCALE GENOMIC DNA]</scope>
    <source>
        <strain evidence="2 3">BH030017</strain>
    </source>
</reference>
<accession>A0A366XSZ5</accession>
<dbReference type="RefSeq" id="WP_113808508.1">
    <property type="nucleotide sequence ID" value="NZ_QOCW01000045.1"/>
</dbReference>
<name>A0A366XSZ5_9BACI</name>
<keyword evidence="3" id="KW-1185">Reference proteome</keyword>